<evidence type="ECO:0008006" key="3">
    <source>
        <dbReference type="Google" id="ProtNLM"/>
    </source>
</evidence>
<dbReference type="RefSeq" id="WP_012283941.1">
    <property type="nucleotide sequence ID" value="NC_010337.2"/>
</dbReference>
<evidence type="ECO:0000313" key="1">
    <source>
        <dbReference type="EMBL" id="ABZ85466.1"/>
    </source>
</evidence>
<dbReference type="eggNOG" id="ENOG50331XX">
    <property type="taxonomic scope" value="Bacteria"/>
</dbReference>
<sequence>MKTAMTEKIREQILSIRASGVTNMFDVPRVRHEAYVRGFHELVVYLEEHRAEYCRFILTGETDNS</sequence>
<dbReference type="AlphaFoldDB" id="B0TD15"/>
<reference evidence="1 2" key="1">
    <citation type="journal article" date="2008" name="J. Bacteriol.">
        <title>The genome of Heliobacterium modesticaldum, a phototrophic representative of the Firmicutes containing the simplest photosynthetic apparatus.</title>
        <authorList>
            <person name="Sattley W.M."/>
            <person name="Madigan M.T."/>
            <person name="Swingley W.D."/>
            <person name="Cheung P.C."/>
            <person name="Clocksin K.M."/>
            <person name="Conrad A.L."/>
            <person name="Dejesa L.C."/>
            <person name="Honchak B.M."/>
            <person name="Jung D.O."/>
            <person name="Karbach L.E."/>
            <person name="Kurdoglu A."/>
            <person name="Lahiri S."/>
            <person name="Mastrian S.D."/>
            <person name="Page L.E."/>
            <person name="Taylor H.L."/>
            <person name="Wang Z.T."/>
            <person name="Raymond J."/>
            <person name="Chen M."/>
            <person name="Blankenship R.E."/>
            <person name="Touchman J.W."/>
        </authorList>
    </citation>
    <scope>NUCLEOTIDE SEQUENCE [LARGE SCALE GENOMIC DNA]</scope>
    <source>
        <strain evidence="2">ATCC 51547 / Ice1</strain>
    </source>
</reference>
<protein>
    <recommendedName>
        <fullName evidence="3">DUF5049 domain-containing protein</fullName>
    </recommendedName>
</protein>
<evidence type="ECO:0000313" key="2">
    <source>
        <dbReference type="Proteomes" id="UP000008550"/>
    </source>
</evidence>
<dbReference type="InterPro" id="IPR032488">
    <property type="entry name" value="DUF5049"/>
</dbReference>
<dbReference type="STRING" id="498761.HM1_2957"/>
<name>B0TD15_HELMI</name>
<accession>B0TD15</accession>
<dbReference type="HOGENOM" id="CLU_204538_0_0_9"/>
<dbReference type="KEGG" id="hmo:HM1_2957"/>
<organism evidence="1 2">
    <name type="scientific">Heliobacterium modesticaldum (strain ATCC 51547 / Ice1)</name>
    <dbReference type="NCBI Taxonomy" id="498761"/>
    <lineage>
        <taxon>Bacteria</taxon>
        <taxon>Bacillati</taxon>
        <taxon>Bacillota</taxon>
        <taxon>Clostridia</taxon>
        <taxon>Eubacteriales</taxon>
        <taxon>Heliobacteriaceae</taxon>
        <taxon>Heliomicrobium</taxon>
    </lineage>
</organism>
<dbReference type="Pfam" id="PF16468">
    <property type="entry name" value="DUF5049"/>
    <property type="match status" value="1"/>
</dbReference>
<proteinExistence type="predicted"/>
<dbReference type="Proteomes" id="UP000008550">
    <property type="component" value="Chromosome"/>
</dbReference>
<dbReference type="EMBL" id="CP000930">
    <property type="protein sequence ID" value="ABZ85466.1"/>
    <property type="molecule type" value="Genomic_DNA"/>
</dbReference>
<gene>
    <name evidence="1" type="ORF">HM1_2957</name>
</gene>
<keyword evidence="2" id="KW-1185">Reference proteome</keyword>